<sequence>MWQYNKRSLLNVLFIISLSLSFGIPRAFAQTTSAEEYDIVLLGGRVIDPETGLDDIRNIGINDSKIAIVTDDSITGEQKVDAKGLVISPGFIDMHAHGQTILSGRVQAFDGVTTALELESGTFPVDEFYEIRAQEGRPINYGASVNWLSARIATLLNVEPSSEASWFSEMMNRKGWQNSIATREQLSEIERHVSEGLDAGGLGVGFLTGYAPGSGQKEYYHVSKLAAERGAPTFTHARYLSMAEPQSSFEAIQEIISVAASTGVHAHIVHLNSISLKDIKLIADMISTAQEAGVKLSTEAYPYGAGATSIGAEMFRGKGWRERIGNISAENFAVDGKRLSEVEFAQLQEEAPGTDIIIHFLETENLAERAFIDHALLMPDGVIASDGGDWLNDGEPVDELTWPLPNSAWSHPRSAGTFTRFISQYAVQREQLPLSDAIAKVSLLPAQLLEDYVPSMKHKGRIQVGSDADLAVFSLTELADAATYANPAQLSRGMKYLLVNGQFLIHDGVLNTDVLPGKAIRNN</sequence>
<dbReference type="InterPro" id="IPR006680">
    <property type="entry name" value="Amidohydro-rel"/>
</dbReference>
<feature type="domain" description="Amidohydrolase-related" evidence="2">
    <location>
        <begin position="86"/>
        <end position="492"/>
    </location>
</feature>
<dbReference type="Gene3D" id="3.20.20.140">
    <property type="entry name" value="Metal-dependent hydrolases"/>
    <property type="match status" value="1"/>
</dbReference>
<dbReference type="PANTHER" id="PTHR43668">
    <property type="entry name" value="ALLANTOINASE"/>
    <property type="match status" value="1"/>
</dbReference>
<dbReference type="GO" id="GO:0006145">
    <property type="term" value="P:purine nucleobase catabolic process"/>
    <property type="evidence" value="ECO:0007669"/>
    <property type="project" value="TreeGrafter"/>
</dbReference>
<dbReference type="NCBIfam" id="NF006560">
    <property type="entry name" value="PRK09061.1"/>
    <property type="match status" value="1"/>
</dbReference>
<organism evidence="3 4">
    <name type="scientific">Idiomarina rhizosphaerae</name>
    <dbReference type="NCBI Taxonomy" id="2961572"/>
    <lineage>
        <taxon>Bacteria</taxon>
        <taxon>Pseudomonadati</taxon>
        <taxon>Pseudomonadota</taxon>
        <taxon>Gammaproteobacteria</taxon>
        <taxon>Alteromonadales</taxon>
        <taxon>Idiomarinaceae</taxon>
        <taxon>Idiomarina</taxon>
    </lineage>
</organism>
<keyword evidence="4" id="KW-1185">Reference proteome</keyword>
<dbReference type="GO" id="GO:0004038">
    <property type="term" value="F:allantoinase activity"/>
    <property type="evidence" value="ECO:0007669"/>
    <property type="project" value="TreeGrafter"/>
</dbReference>
<dbReference type="EMBL" id="JAMZDE010000006">
    <property type="protein sequence ID" value="MCP1339243.1"/>
    <property type="molecule type" value="Genomic_DNA"/>
</dbReference>
<dbReference type="Gene3D" id="2.30.40.10">
    <property type="entry name" value="Urease, subunit C, domain 1"/>
    <property type="match status" value="1"/>
</dbReference>
<dbReference type="Gene3D" id="3.30.1490.130">
    <property type="entry name" value="D-aminoacylase. Domain 3"/>
    <property type="match status" value="1"/>
</dbReference>
<keyword evidence="1" id="KW-0732">Signal</keyword>
<dbReference type="InterPro" id="IPR023100">
    <property type="entry name" value="D-aminoacylase_insert_dom_sf"/>
</dbReference>
<protein>
    <submittedName>
        <fullName evidence="3">Amidohydrolase family protein</fullName>
    </submittedName>
</protein>
<dbReference type="GO" id="GO:0005737">
    <property type="term" value="C:cytoplasm"/>
    <property type="evidence" value="ECO:0007669"/>
    <property type="project" value="TreeGrafter"/>
</dbReference>
<dbReference type="SUPFAM" id="SSF51338">
    <property type="entry name" value="Composite domain of metallo-dependent hydrolases"/>
    <property type="match status" value="1"/>
</dbReference>
<dbReference type="InterPro" id="IPR032466">
    <property type="entry name" value="Metal_Hydrolase"/>
</dbReference>
<evidence type="ECO:0000313" key="3">
    <source>
        <dbReference type="EMBL" id="MCP1339243.1"/>
    </source>
</evidence>
<reference evidence="3" key="1">
    <citation type="submission" date="2022-06" db="EMBL/GenBank/DDBJ databases">
        <title>Idiomarina rhizosphaerae M1R2S28.</title>
        <authorList>
            <person name="Sun J.-Q."/>
            <person name="Li L.-F."/>
        </authorList>
    </citation>
    <scope>NUCLEOTIDE SEQUENCE</scope>
    <source>
        <strain evidence="3">M1R2S28</strain>
    </source>
</reference>
<accession>A0A9X2G3E5</accession>
<evidence type="ECO:0000256" key="1">
    <source>
        <dbReference type="SAM" id="SignalP"/>
    </source>
</evidence>
<dbReference type="SUPFAM" id="SSF51556">
    <property type="entry name" value="Metallo-dependent hydrolases"/>
    <property type="match status" value="1"/>
</dbReference>
<dbReference type="AlphaFoldDB" id="A0A9X2G3E5"/>
<dbReference type="RefSeq" id="WP_253618886.1">
    <property type="nucleotide sequence ID" value="NZ_JAMZDE010000006.1"/>
</dbReference>
<evidence type="ECO:0000259" key="2">
    <source>
        <dbReference type="Pfam" id="PF01979"/>
    </source>
</evidence>
<gene>
    <name evidence="3" type="ORF">NJR55_06510</name>
</gene>
<dbReference type="Proteomes" id="UP001139474">
    <property type="component" value="Unassembled WGS sequence"/>
</dbReference>
<proteinExistence type="predicted"/>
<feature type="chain" id="PRO_5040846867" evidence="1">
    <location>
        <begin position="30"/>
        <end position="523"/>
    </location>
</feature>
<dbReference type="Pfam" id="PF01979">
    <property type="entry name" value="Amidohydro_1"/>
    <property type="match status" value="1"/>
</dbReference>
<dbReference type="InterPro" id="IPR011059">
    <property type="entry name" value="Metal-dep_hydrolase_composite"/>
</dbReference>
<name>A0A9X2G3E5_9GAMM</name>
<evidence type="ECO:0000313" key="4">
    <source>
        <dbReference type="Proteomes" id="UP001139474"/>
    </source>
</evidence>
<dbReference type="InterPro" id="IPR050138">
    <property type="entry name" value="DHOase/Allantoinase_Hydrolase"/>
</dbReference>
<comment type="caution">
    <text evidence="3">The sequence shown here is derived from an EMBL/GenBank/DDBJ whole genome shotgun (WGS) entry which is preliminary data.</text>
</comment>
<feature type="signal peptide" evidence="1">
    <location>
        <begin position="1"/>
        <end position="29"/>
    </location>
</feature>
<dbReference type="GO" id="GO:0016811">
    <property type="term" value="F:hydrolase activity, acting on carbon-nitrogen (but not peptide) bonds, in linear amides"/>
    <property type="evidence" value="ECO:0007669"/>
    <property type="project" value="InterPro"/>
</dbReference>
<dbReference type="PANTHER" id="PTHR43668:SF2">
    <property type="entry name" value="ALLANTOINASE"/>
    <property type="match status" value="1"/>
</dbReference>